<accession>A0A3B7LUJ7</accession>
<name>A0A3B7LUJ7_9GAMM</name>
<dbReference type="AlphaFoldDB" id="A0A3B7LUJ7"/>
<gene>
    <name evidence="2" type="ORF">CDG60_08160</name>
</gene>
<dbReference type="EMBL" id="CP032134">
    <property type="protein sequence ID" value="AXY56540.1"/>
    <property type="molecule type" value="Genomic_DNA"/>
</dbReference>
<feature type="signal peptide" evidence="1">
    <location>
        <begin position="1"/>
        <end position="27"/>
    </location>
</feature>
<dbReference type="RefSeq" id="WP_087511633.1">
    <property type="nucleotide sequence ID" value="NZ_CP032134.1"/>
</dbReference>
<evidence type="ECO:0000313" key="2">
    <source>
        <dbReference type="EMBL" id="AXY56540.1"/>
    </source>
</evidence>
<feature type="chain" id="PRO_5017554369" description="DUF1311 domain-containing protein" evidence="1">
    <location>
        <begin position="28"/>
        <end position="216"/>
    </location>
</feature>
<reference evidence="3" key="1">
    <citation type="submission" date="2018-09" db="EMBL/GenBank/DDBJ databases">
        <title>The complete genome of Acinetobacter sp. strain WCHAc010005.</title>
        <authorList>
            <person name="Hu Y."/>
            <person name="Long H."/>
            <person name="Feng Y."/>
            <person name="Zong Z."/>
        </authorList>
    </citation>
    <scope>NUCLEOTIDE SEQUENCE [LARGE SCALE GENOMIC DNA]</scope>
    <source>
        <strain evidence="3">WCHAc010005</strain>
    </source>
</reference>
<evidence type="ECO:0008006" key="4">
    <source>
        <dbReference type="Google" id="ProtNLM"/>
    </source>
</evidence>
<protein>
    <recommendedName>
        <fullName evidence="4">DUF1311 domain-containing protein</fullName>
    </recommendedName>
</protein>
<evidence type="ECO:0000256" key="1">
    <source>
        <dbReference type="SAM" id="SignalP"/>
    </source>
</evidence>
<sequence length="216" mass="24976">MLLKTDFKIIKSLGTLFFLGFLCTSQAYSQEIDCTDKTSSALKKICSSEFDEIREKLATHYQTALYVSDAPLQLLQDTHTLWFKRLQQCKSMSCFKNQFEIRTDDLNFYTSLNQTLTSHYLKFEHGQLAPSPVHIQVHQLSKDSIKIEGLAYRSPNNKLETQTVSFLAYTTPEKKNNITDNEHDCAYQFNYSKAILSIKTEQKGCERFAGVYRLYD</sequence>
<organism evidence="2 3">
    <name type="scientific">Acinetobacter chinensis</name>
    <dbReference type="NCBI Taxonomy" id="2004650"/>
    <lineage>
        <taxon>Bacteria</taxon>
        <taxon>Pseudomonadati</taxon>
        <taxon>Pseudomonadota</taxon>
        <taxon>Gammaproteobacteria</taxon>
        <taxon>Moraxellales</taxon>
        <taxon>Moraxellaceae</taxon>
        <taxon>Acinetobacter</taxon>
    </lineage>
</organism>
<proteinExistence type="predicted"/>
<evidence type="ECO:0000313" key="3">
    <source>
        <dbReference type="Proteomes" id="UP000263753"/>
    </source>
</evidence>
<dbReference type="Proteomes" id="UP000263753">
    <property type="component" value="Chromosome"/>
</dbReference>
<dbReference type="KEGG" id="achi:CDG60_08160"/>
<keyword evidence="1" id="KW-0732">Signal</keyword>